<evidence type="ECO:0000313" key="1">
    <source>
        <dbReference type="EMBL" id="AYV36561.1"/>
    </source>
</evidence>
<proteinExistence type="predicted"/>
<evidence type="ECO:0000313" key="2">
    <source>
        <dbReference type="Proteomes" id="UP000267614"/>
    </source>
</evidence>
<dbReference type="Proteomes" id="UP000267614">
    <property type="component" value="Chromosome"/>
</dbReference>
<organism evidence="1 2">
    <name type="scientific">Aeromonas veronii</name>
    <dbReference type="NCBI Taxonomy" id="654"/>
    <lineage>
        <taxon>Bacteria</taxon>
        <taxon>Pseudomonadati</taxon>
        <taxon>Pseudomonadota</taxon>
        <taxon>Gammaproteobacteria</taxon>
        <taxon>Aeromonadales</taxon>
        <taxon>Aeromonadaceae</taxon>
        <taxon>Aeromonas</taxon>
    </lineage>
</organism>
<accession>A0AAN1UPC2</accession>
<dbReference type="AlphaFoldDB" id="A0AAN1UPC2"/>
<dbReference type="EMBL" id="CP033604">
    <property type="protein sequence ID" value="AYV36561.1"/>
    <property type="molecule type" value="Genomic_DNA"/>
</dbReference>
<gene>
    <name evidence="1" type="ORF">EFI48_06920</name>
</gene>
<dbReference type="RefSeq" id="WP_123172642.1">
    <property type="nucleotide sequence ID" value="NZ_CP033604.1"/>
</dbReference>
<name>A0AAN1UPC2_AERVE</name>
<reference evidence="1 2" key="1">
    <citation type="submission" date="2018-11" db="EMBL/GenBank/DDBJ databases">
        <title>Complete genome sequence of multidrug-resistant Aeromonas veronii strain MS-18-37.</title>
        <authorList>
            <person name="Abdelhamed H."/>
            <person name="Lawrence M."/>
            <person name="Waldbieser G."/>
        </authorList>
    </citation>
    <scope>NUCLEOTIDE SEQUENCE [LARGE SCALE GENOMIC DNA]</scope>
    <source>
        <strain evidence="1 2">MS-18-37</strain>
    </source>
</reference>
<sequence>MGSQTVWLPTALYTALIRMQLNDFTAQECVIAVFGDKIERLSQQRRYGLIYRNLNKLVDIGILDKRNVGNKCLRPNYIKTAMFEEVTFQEYLLDPEIPVTQVEQKAVVEVRNEGLRELEARARTYRLELQEYQATFAEYCELRTDFPALEKTIENVLRNTCQEYRGLRGRLAAVEEVMRALGRS</sequence>
<protein>
    <submittedName>
        <fullName evidence="1">Uncharacterized protein</fullName>
    </submittedName>
</protein>